<reference evidence="1" key="1">
    <citation type="submission" date="2019-11" db="UniProtKB">
        <authorList>
            <consortium name="WormBaseParasite"/>
        </authorList>
    </citation>
    <scope>IDENTIFICATION</scope>
</reference>
<organism evidence="1">
    <name type="scientific">Mesocestoides corti</name>
    <name type="common">Flatworm</name>
    <dbReference type="NCBI Taxonomy" id="53468"/>
    <lineage>
        <taxon>Eukaryota</taxon>
        <taxon>Metazoa</taxon>
        <taxon>Spiralia</taxon>
        <taxon>Lophotrochozoa</taxon>
        <taxon>Platyhelminthes</taxon>
        <taxon>Cestoda</taxon>
        <taxon>Eucestoda</taxon>
        <taxon>Cyclophyllidea</taxon>
        <taxon>Mesocestoididae</taxon>
        <taxon>Mesocestoides</taxon>
    </lineage>
</organism>
<proteinExistence type="predicted"/>
<name>A0A5K3EX55_MESCO</name>
<sequence length="174" mass="19469">MKVPHHGEKGTQKRRRDLISHAPSLARDGCICKKKANLLLLAPSLPPSLPDVDPRISSHARATRARHGMSRARSRLSFRYAVCASLFCMCLSLVEHHNTSLSSLNHALWKARRSKRPQCSKPEKCQAADQNRLQRSPGDVRISGHYLDRNSLTALMSSRFHLPSSVVILCGYPK</sequence>
<dbReference type="WBParaSite" id="MCU_003714-RA">
    <property type="protein sequence ID" value="MCU_003714-RA"/>
    <property type="gene ID" value="MCU_003714"/>
</dbReference>
<dbReference type="AlphaFoldDB" id="A0A5K3EX55"/>
<accession>A0A5K3EX55</accession>
<evidence type="ECO:0000313" key="1">
    <source>
        <dbReference type="WBParaSite" id="MCU_003714-RA"/>
    </source>
</evidence>
<protein>
    <submittedName>
        <fullName evidence="1">Transmembrane protein</fullName>
    </submittedName>
</protein>